<sequence>MDSKWAFLHPWLSTLRASMLLYGELEPGSPRAVNPTLFYLRLSVDELNRQDRKRVQHLREAIELISAVGVVDNKAYTDLMGRHFHIPAVNARYGVQLSPAMDILLLRYFTVSRPRCNAVPHDPSMNSTEFREAMDKLEAMGLNEALKLYDFSEFTLEWDIKNSTVNAEGQCEADPPGDAPKPLSTQLKKLLDADVPPVVQLFATGNAENVMKRLHKTRLATYAPVASTPAPQSCRRSTNAQSASSSIILIDHLDFSQPGIPALTTALVRAATQCLSLEYGRSDDPDRVDSTMNAGYLVSTLLCGRSTCGKTLGNLNFPPITRDVEYDELNLKCDWLSNTIIAATCSAVADLGLIRKVDRLDISGAQSTTQDQLVWVLYALTCGSSNFSMEELHIGDVCLTKAALGAAKSTLKNKFPEISSRHKSGPPPEYGFDWFYLVEKKSCLRCQVRLVVEHGGTLLSPQSVDAVIPGYGLCGVVLNDGVSEFICDAPESSLFPRQPSACVRALTLSVDAMEEGVLVTDLIGLAAWRLKELSICRNREMDDEKDSTTQATLDLSGLAEACPDLEDLDVSRFNVVVTVRSNALRVWKVREIEIYDSESLPDLEPCLNDQSYRMARELAVLKVSGDYNWNYDIDEIEALNAHDGECLSLTKERLPNQSKAALISVVRSRKGGNSLKAVHLLDALSLGRIFAFVSTPVQRSVQCDE</sequence>
<dbReference type="InParanoid" id="G4ZTG5"/>
<keyword evidence="3" id="KW-1185">Reference proteome</keyword>
<evidence type="ECO:0000313" key="2">
    <source>
        <dbReference type="EMBL" id="EGZ13143.1"/>
    </source>
</evidence>
<reference evidence="2 3" key="1">
    <citation type="journal article" date="2006" name="Science">
        <title>Phytophthora genome sequences uncover evolutionary origins and mechanisms of pathogenesis.</title>
        <authorList>
            <person name="Tyler B.M."/>
            <person name="Tripathy S."/>
            <person name="Zhang X."/>
            <person name="Dehal P."/>
            <person name="Jiang R.H."/>
            <person name="Aerts A."/>
            <person name="Arredondo F.D."/>
            <person name="Baxter L."/>
            <person name="Bensasson D."/>
            <person name="Beynon J.L."/>
            <person name="Chapman J."/>
            <person name="Damasceno C.M."/>
            <person name="Dorrance A.E."/>
            <person name="Dou D."/>
            <person name="Dickerman A.W."/>
            <person name="Dubchak I.L."/>
            <person name="Garbelotto M."/>
            <person name="Gijzen M."/>
            <person name="Gordon S.G."/>
            <person name="Govers F."/>
            <person name="Grunwald N.J."/>
            <person name="Huang W."/>
            <person name="Ivors K.L."/>
            <person name="Jones R.W."/>
            <person name="Kamoun S."/>
            <person name="Krampis K."/>
            <person name="Lamour K.H."/>
            <person name="Lee M.K."/>
            <person name="McDonald W.H."/>
            <person name="Medina M."/>
            <person name="Meijer H.J."/>
            <person name="Nordberg E.K."/>
            <person name="Maclean D.J."/>
            <person name="Ospina-Giraldo M.D."/>
            <person name="Morris P.F."/>
            <person name="Phuntumart V."/>
            <person name="Putnam N.H."/>
            <person name="Rash S."/>
            <person name="Rose J.K."/>
            <person name="Sakihama Y."/>
            <person name="Salamov A.A."/>
            <person name="Savidor A."/>
            <person name="Scheuring C.F."/>
            <person name="Smith B.M."/>
            <person name="Sobral B.W."/>
            <person name="Terry A."/>
            <person name="Torto-Alalibo T.A."/>
            <person name="Win J."/>
            <person name="Xu Z."/>
            <person name="Zhang H."/>
            <person name="Grigoriev I.V."/>
            <person name="Rokhsar D.S."/>
            <person name="Boore J.L."/>
        </authorList>
    </citation>
    <scope>NUCLEOTIDE SEQUENCE [LARGE SCALE GENOMIC DNA]</scope>
    <source>
        <strain evidence="2 3">P6497</strain>
    </source>
</reference>
<feature type="chain" id="PRO_5003472542" evidence="1">
    <location>
        <begin position="18"/>
        <end position="705"/>
    </location>
</feature>
<dbReference type="Proteomes" id="UP000002640">
    <property type="component" value="Unassembled WGS sequence"/>
</dbReference>
<evidence type="ECO:0000313" key="3">
    <source>
        <dbReference type="Proteomes" id="UP000002640"/>
    </source>
</evidence>
<dbReference type="EMBL" id="JH159156">
    <property type="protein sequence ID" value="EGZ13143.1"/>
    <property type="molecule type" value="Genomic_DNA"/>
</dbReference>
<dbReference type="AlphaFoldDB" id="G4ZTG5"/>
<organism evidence="2 3">
    <name type="scientific">Phytophthora sojae (strain P6497)</name>
    <name type="common">Soybean stem and root rot agent</name>
    <name type="synonym">Phytophthora megasperma f. sp. glycines</name>
    <dbReference type="NCBI Taxonomy" id="1094619"/>
    <lineage>
        <taxon>Eukaryota</taxon>
        <taxon>Sar</taxon>
        <taxon>Stramenopiles</taxon>
        <taxon>Oomycota</taxon>
        <taxon>Peronosporomycetes</taxon>
        <taxon>Peronosporales</taxon>
        <taxon>Peronosporaceae</taxon>
        <taxon>Phytophthora</taxon>
    </lineage>
</organism>
<proteinExistence type="predicted"/>
<accession>G4ZTG5</accession>
<gene>
    <name evidence="2" type="ORF">PHYSODRAFT_302864</name>
</gene>
<keyword evidence="1" id="KW-0732">Signal</keyword>
<protein>
    <submittedName>
        <fullName evidence="2">Uncharacterized protein</fullName>
    </submittedName>
</protein>
<name>G4ZTG5_PHYSP</name>
<dbReference type="GeneID" id="20642196"/>
<feature type="signal peptide" evidence="1">
    <location>
        <begin position="1"/>
        <end position="17"/>
    </location>
</feature>
<dbReference type="KEGG" id="psoj:PHYSODRAFT_302864"/>
<dbReference type="RefSeq" id="XP_009530572.1">
    <property type="nucleotide sequence ID" value="XM_009532277.1"/>
</dbReference>
<evidence type="ECO:0000256" key="1">
    <source>
        <dbReference type="SAM" id="SignalP"/>
    </source>
</evidence>